<dbReference type="InterPro" id="IPR001810">
    <property type="entry name" value="F-box_dom"/>
</dbReference>
<dbReference type="Pfam" id="PF20703">
    <property type="entry name" value="nSTAND1"/>
    <property type="match status" value="1"/>
</dbReference>
<dbReference type="PROSITE" id="PS50181">
    <property type="entry name" value="FBOX"/>
    <property type="match status" value="1"/>
</dbReference>
<protein>
    <recommendedName>
        <fullName evidence="1">F-box domain-containing protein</fullName>
    </recommendedName>
</protein>
<dbReference type="KEGG" id="adl:AURDEDRAFT_174385"/>
<dbReference type="Gene3D" id="3.40.50.300">
    <property type="entry name" value="P-loop containing nucleotide triphosphate hydrolases"/>
    <property type="match status" value="1"/>
</dbReference>
<dbReference type="SUPFAM" id="SSF81383">
    <property type="entry name" value="F-box domain"/>
    <property type="match status" value="1"/>
</dbReference>
<evidence type="ECO:0000259" key="1">
    <source>
        <dbReference type="PROSITE" id="PS50181"/>
    </source>
</evidence>
<dbReference type="SUPFAM" id="SSF52540">
    <property type="entry name" value="P-loop containing nucleoside triphosphate hydrolases"/>
    <property type="match status" value="1"/>
</dbReference>
<dbReference type="Gene3D" id="1.20.1280.50">
    <property type="match status" value="1"/>
</dbReference>
<name>J0CYW5_AURST</name>
<dbReference type="CDD" id="cd21037">
    <property type="entry name" value="MLKL_NTD"/>
    <property type="match status" value="1"/>
</dbReference>
<evidence type="ECO:0000313" key="2">
    <source>
        <dbReference type="EMBL" id="EJD36518.1"/>
    </source>
</evidence>
<dbReference type="InterPro" id="IPR049052">
    <property type="entry name" value="nSTAND1"/>
</dbReference>
<dbReference type="InParanoid" id="J0CYW5"/>
<keyword evidence="3" id="KW-1185">Reference proteome</keyword>
<evidence type="ECO:0000313" key="3">
    <source>
        <dbReference type="Proteomes" id="UP000006514"/>
    </source>
</evidence>
<gene>
    <name evidence="2" type="ORF">AURDEDRAFT_174385</name>
</gene>
<proteinExistence type="predicted"/>
<dbReference type="EMBL" id="JH687859">
    <property type="protein sequence ID" value="EJD36518.1"/>
    <property type="molecule type" value="Genomic_DNA"/>
</dbReference>
<dbReference type="SMART" id="SM00382">
    <property type="entry name" value="AAA"/>
    <property type="match status" value="1"/>
</dbReference>
<feature type="domain" description="F-box" evidence="1">
    <location>
        <begin position="989"/>
        <end position="1036"/>
    </location>
</feature>
<dbReference type="InterPro" id="IPR036047">
    <property type="entry name" value="F-box-like_dom_sf"/>
</dbReference>
<dbReference type="Gene3D" id="1.20.930.20">
    <property type="entry name" value="Adaptor protein Cbl, N-terminal domain"/>
    <property type="match status" value="1"/>
</dbReference>
<sequence>MSIPVAVAAAGQVAEVAGQPIARTLLGTAQVISELAQNARVNKHAAIALSRRVDEFLTVIAASIDPDGGPELVSGLDGFERALSSAQDALSSQSRRSYLSQILYRERNAGRLQSISEDIRTAFDVFMISANLQTAEASMQTARALQYSQVLDELQATSSHLTDAMLTELVAAPILPGRPQLHFGRGHEIQTLVDSLACVDAARVCILGAPGIGKTSLARTVLHDAMVITRFGGRRFFVACDAAEAQAGFLSILSGAFGLGGRNRQILEKQLLDALRSSSGPTLLVLDNFESAWEARESRKEAENVLQLLSTIDSLSLLVTMRGSERPSGIAWTRPFFPPVVPLADEAARQAFLSIASISDTDSGMHALLSHLENVPLAIVLMARLAQWESTDALLARWHESRTAMLSREQLLTRTSSVDTSISISLTSPRMRAVPEAAALLAVLALLPDGAMDSDLRIWGGASAQSALSALLQNALAYRTSTNRICVLAPIRAHMLVHHAPGQELLDALYAHYFGLADLLQQVGMPRSPEVVATVAPEVGNLESVIRHALAHAADPVPALQATLHMCKLIINAGIGSPGLLHAALPVARRAQLDDVTAELLFKWSSMSHGTSFPGDPEALLREALALYERTRNVRGIIDCTLHLIPFGSPSEGIANGLRARETALQLRPGDWRRVARCEQSTAAAYDRAKKVRGSRACHLRALEGLQRAPAPEKETRLVGYSMMCLAEYDFVEGAVPRGIARVRAALPVLHAADYAVGVGNAERILGCMLLEQGADVRAAAEHLERAVATFHASGYTRNEGVALTYLVHARLAGDDGEAALKALGDAAHIVQFIGESWALGRGLLLHARGALAKWQGDRSEARLALRSALLTLSQRDSLRGPEEMLEFQAGVLETLAEVDLLDGDIRAAHDRLLVAALINRKCEQGPSVVRDLSQLARAMPDDAALTLLDATRDALRSLGHVRDLAASLEYSAAISREIAQCLREVNAENSPAILPAELLASVFGHLSLHDRFSASEVCYQWRTGATQFARAWTDLDGFGVLSPRLVIAMDRARSLPIRLGFSIELPDTSSPPESRDINLASLRSLLTHVTQHLHHIESLSVRLEIGHDTWPLLLDALSAAPAPIGDAAQPDNLFAGSAPLLTRLTLRHVLLPTTPIPALAAVTFLHLKSRTERGRAYQSAHLGLPELTEYELDVPHAYYPDAVQPTLPPAPKLQVVRLLGPCSTPIMTLRPYAACPRFSMVQVPTNMISRVWRDTAQPTRQVVLSLDGGTFVGGANDAGICRLFRDVKDYSLTASLTPHAFLRLRALVADTTTQLNKDDRPVITFPALAYLHVIVRPADDTSQRLPMWLRAPRLQTLRVSVTDCGTPAAQDDLEKQLVAFMASLEPRGPVFLELDGVTLSSVPAGFVPRSASLALDHFRVDRIAHFSHWDDWLAHAVGQLVDL</sequence>
<dbReference type="InterPro" id="IPR027417">
    <property type="entry name" value="P-loop_NTPase"/>
</dbReference>
<dbReference type="OrthoDB" id="431454at2759"/>
<dbReference type="GO" id="GO:0007166">
    <property type="term" value="P:cell surface receptor signaling pathway"/>
    <property type="evidence" value="ECO:0007669"/>
    <property type="project" value="InterPro"/>
</dbReference>
<dbReference type="Proteomes" id="UP000006514">
    <property type="component" value="Unassembled WGS sequence"/>
</dbReference>
<accession>J0CYW5</accession>
<dbReference type="InterPro" id="IPR036537">
    <property type="entry name" value="Adaptor_Cbl_N_dom_sf"/>
</dbReference>
<dbReference type="eggNOG" id="KOG1399">
    <property type="taxonomic scope" value="Eukaryota"/>
</dbReference>
<dbReference type="InterPro" id="IPR059179">
    <property type="entry name" value="MLKL-like_MCAfunc"/>
</dbReference>
<reference evidence="3" key="1">
    <citation type="journal article" date="2012" name="Science">
        <title>The Paleozoic origin of enzymatic lignin decomposition reconstructed from 31 fungal genomes.</title>
        <authorList>
            <person name="Floudas D."/>
            <person name="Binder M."/>
            <person name="Riley R."/>
            <person name="Barry K."/>
            <person name="Blanchette R.A."/>
            <person name="Henrissat B."/>
            <person name="Martinez A.T."/>
            <person name="Otillar R."/>
            <person name="Spatafora J.W."/>
            <person name="Yadav J.S."/>
            <person name="Aerts A."/>
            <person name="Benoit I."/>
            <person name="Boyd A."/>
            <person name="Carlson A."/>
            <person name="Copeland A."/>
            <person name="Coutinho P.M."/>
            <person name="de Vries R.P."/>
            <person name="Ferreira P."/>
            <person name="Findley K."/>
            <person name="Foster B."/>
            <person name="Gaskell J."/>
            <person name="Glotzer D."/>
            <person name="Gorecki P."/>
            <person name="Heitman J."/>
            <person name="Hesse C."/>
            <person name="Hori C."/>
            <person name="Igarashi K."/>
            <person name="Jurgens J.A."/>
            <person name="Kallen N."/>
            <person name="Kersten P."/>
            <person name="Kohler A."/>
            <person name="Kuees U."/>
            <person name="Kumar T.K.A."/>
            <person name="Kuo A."/>
            <person name="LaButti K."/>
            <person name="Larrondo L.F."/>
            <person name="Lindquist E."/>
            <person name="Ling A."/>
            <person name="Lombard V."/>
            <person name="Lucas S."/>
            <person name="Lundell T."/>
            <person name="Martin R."/>
            <person name="McLaughlin D.J."/>
            <person name="Morgenstern I."/>
            <person name="Morin E."/>
            <person name="Murat C."/>
            <person name="Nagy L.G."/>
            <person name="Nolan M."/>
            <person name="Ohm R.A."/>
            <person name="Patyshakuliyeva A."/>
            <person name="Rokas A."/>
            <person name="Ruiz-Duenas F.J."/>
            <person name="Sabat G."/>
            <person name="Salamov A."/>
            <person name="Samejima M."/>
            <person name="Schmutz J."/>
            <person name="Slot J.C."/>
            <person name="St John F."/>
            <person name="Stenlid J."/>
            <person name="Sun H."/>
            <person name="Sun S."/>
            <person name="Syed K."/>
            <person name="Tsang A."/>
            <person name="Wiebenga A."/>
            <person name="Young D."/>
            <person name="Pisabarro A."/>
            <person name="Eastwood D.C."/>
            <person name="Martin F."/>
            <person name="Cullen D."/>
            <person name="Grigoriev I.V."/>
            <person name="Hibbett D.S."/>
        </authorList>
    </citation>
    <scope>NUCLEOTIDE SEQUENCE [LARGE SCALE GENOMIC DNA]</scope>
    <source>
        <strain evidence="3">TFB10046</strain>
    </source>
</reference>
<dbReference type="Pfam" id="PF12937">
    <property type="entry name" value="F-box-like"/>
    <property type="match status" value="1"/>
</dbReference>
<organism evidence="2 3">
    <name type="scientific">Auricularia subglabra (strain TFB-10046 / SS5)</name>
    <name type="common">White-rot fungus</name>
    <name type="synonym">Auricularia delicata (strain TFB10046)</name>
    <dbReference type="NCBI Taxonomy" id="717982"/>
    <lineage>
        <taxon>Eukaryota</taxon>
        <taxon>Fungi</taxon>
        <taxon>Dikarya</taxon>
        <taxon>Basidiomycota</taxon>
        <taxon>Agaricomycotina</taxon>
        <taxon>Agaricomycetes</taxon>
        <taxon>Auriculariales</taxon>
        <taxon>Auriculariaceae</taxon>
        <taxon>Auricularia</taxon>
    </lineage>
</organism>
<dbReference type="InterPro" id="IPR003593">
    <property type="entry name" value="AAA+_ATPase"/>
</dbReference>